<sequence>MLGFSGEKRLLPALQNFPAKGNDKGIVSNLIKSTVNERGDAIEEQYLTYFMTHVQKHMEARAKFDDQVDQRMCVMDTLKATHQLGHWAHQRAIWLGYESIPDEQAEVEVIDDTYHHIHTPKPDPVTSKEQAWALYFWKKDGPDDNKPSKDKIFGAVIYNPTQYWKAVEDEHKLTKRAITYAIKQHKQ</sequence>
<dbReference type="Proteomes" id="UP000027195">
    <property type="component" value="Unassembled WGS sequence"/>
</dbReference>
<dbReference type="AlphaFoldDB" id="A0A067LUM7"/>
<dbReference type="HOGENOM" id="CLU_1447433_0_0_1"/>
<accession>A0A067LUM7</accession>
<gene>
    <name evidence="1" type="ORF">BOTBODRAFT_181013</name>
</gene>
<evidence type="ECO:0000313" key="2">
    <source>
        <dbReference type="Proteomes" id="UP000027195"/>
    </source>
</evidence>
<dbReference type="EMBL" id="KL198116">
    <property type="protein sequence ID" value="KDQ07038.1"/>
    <property type="molecule type" value="Genomic_DNA"/>
</dbReference>
<protein>
    <submittedName>
        <fullName evidence="1">Uncharacterized protein</fullName>
    </submittedName>
</protein>
<keyword evidence="2" id="KW-1185">Reference proteome</keyword>
<reference evidence="2" key="1">
    <citation type="journal article" date="2014" name="Proc. Natl. Acad. Sci. U.S.A.">
        <title>Extensive sampling of basidiomycete genomes demonstrates inadequacy of the white-rot/brown-rot paradigm for wood decay fungi.</title>
        <authorList>
            <person name="Riley R."/>
            <person name="Salamov A.A."/>
            <person name="Brown D.W."/>
            <person name="Nagy L.G."/>
            <person name="Floudas D."/>
            <person name="Held B.W."/>
            <person name="Levasseur A."/>
            <person name="Lombard V."/>
            <person name="Morin E."/>
            <person name="Otillar R."/>
            <person name="Lindquist E.A."/>
            <person name="Sun H."/>
            <person name="LaButti K.M."/>
            <person name="Schmutz J."/>
            <person name="Jabbour D."/>
            <person name="Luo H."/>
            <person name="Baker S.E."/>
            <person name="Pisabarro A.G."/>
            <person name="Walton J.D."/>
            <person name="Blanchette R.A."/>
            <person name="Henrissat B."/>
            <person name="Martin F."/>
            <person name="Cullen D."/>
            <person name="Hibbett D.S."/>
            <person name="Grigoriev I.V."/>
        </authorList>
    </citation>
    <scope>NUCLEOTIDE SEQUENCE [LARGE SCALE GENOMIC DNA]</scope>
    <source>
        <strain evidence="2">FD-172 SS1</strain>
    </source>
</reference>
<name>A0A067LUM7_BOTB1</name>
<organism evidence="1 2">
    <name type="scientific">Botryobasidium botryosum (strain FD-172 SS1)</name>
    <dbReference type="NCBI Taxonomy" id="930990"/>
    <lineage>
        <taxon>Eukaryota</taxon>
        <taxon>Fungi</taxon>
        <taxon>Dikarya</taxon>
        <taxon>Basidiomycota</taxon>
        <taxon>Agaricomycotina</taxon>
        <taxon>Agaricomycetes</taxon>
        <taxon>Cantharellales</taxon>
        <taxon>Botryobasidiaceae</taxon>
        <taxon>Botryobasidium</taxon>
    </lineage>
</organism>
<proteinExistence type="predicted"/>
<evidence type="ECO:0000313" key="1">
    <source>
        <dbReference type="EMBL" id="KDQ07038.1"/>
    </source>
</evidence>
<dbReference type="InParanoid" id="A0A067LUM7"/>